<organism evidence="1 2">
    <name type="scientific">Orchesella cincta</name>
    <name type="common">Springtail</name>
    <name type="synonym">Podura cincta</name>
    <dbReference type="NCBI Taxonomy" id="48709"/>
    <lineage>
        <taxon>Eukaryota</taxon>
        <taxon>Metazoa</taxon>
        <taxon>Ecdysozoa</taxon>
        <taxon>Arthropoda</taxon>
        <taxon>Hexapoda</taxon>
        <taxon>Collembola</taxon>
        <taxon>Entomobryomorpha</taxon>
        <taxon>Entomobryoidea</taxon>
        <taxon>Orchesellidae</taxon>
        <taxon>Orchesellinae</taxon>
        <taxon>Orchesella</taxon>
    </lineage>
</organism>
<evidence type="ECO:0000313" key="1">
    <source>
        <dbReference type="EMBL" id="ODM96212.1"/>
    </source>
</evidence>
<name>A0A1D2MTF7_ORCCI</name>
<evidence type="ECO:0000313" key="2">
    <source>
        <dbReference type="Proteomes" id="UP000094527"/>
    </source>
</evidence>
<gene>
    <name evidence="1" type="ORF">Ocin01_10464</name>
</gene>
<proteinExistence type="predicted"/>
<keyword evidence="2" id="KW-1185">Reference proteome</keyword>
<dbReference type="EMBL" id="LJIJ01000561">
    <property type="protein sequence ID" value="ODM96212.1"/>
    <property type="molecule type" value="Genomic_DNA"/>
</dbReference>
<accession>A0A1D2MTF7</accession>
<dbReference type="AlphaFoldDB" id="A0A1D2MTF7"/>
<sequence>MERSGLPFVTGIVHENITMELYEDEGGDGSDEWMDVDNDPSKPFLRPVVCVLQDKDVIAFEERADEREWDIDDHKIEVLELQSRYDTDLHWVCLAND</sequence>
<protein>
    <submittedName>
        <fullName evidence="1">Uncharacterized protein</fullName>
    </submittedName>
</protein>
<dbReference type="Proteomes" id="UP000094527">
    <property type="component" value="Unassembled WGS sequence"/>
</dbReference>
<reference evidence="1 2" key="1">
    <citation type="journal article" date="2016" name="Genome Biol. Evol.">
        <title>Gene Family Evolution Reflects Adaptation to Soil Environmental Stressors in the Genome of the Collembolan Orchesella cincta.</title>
        <authorList>
            <person name="Faddeeva-Vakhrusheva A."/>
            <person name="Derks M.F."/>
            <person name="Anvar S.Y."/>
            <person name="Agamennone V."/>
            <person name="Suring W."/>
            <person name="Smit S."/>
            <person name="van Straalen N.M."/>
            <person name="Roelofs D."/>
        </authorList>
    </citation>
    <scope>NUCLEOTIDE SEQUENCE [LARGE SCALE GENOMIC DNA]</scope>
    <source>
        <tissue evidence="1">Mixed pool</tissue>
    </source>
</reference>
<comment type="caution">
    <text evidence="1">The sequence shown here is derived from an EMBL/GenBank/DDBJ whole genome shotgun (WGS) entry which is preliminary data.</text>
</comment>